<dbReference type="PANTHER" id="PTHR48104:SF30">
    <property type="entry name" value="METACASPASE-1"/>
    <property type="match status" value="1"/>
</dbReference>
<dbReference type="GO" id="GO:0004197">
    <property type="term" value="F:cysteine-type endopeptidase activity"/>
    <property type="evidence" value="ECO:0007669"/>
    <property type="project" value="TreeGrafter"/>
</dbReference>
<dbReference type="Proteomes" id="UP000309038">
    <property type="component" value="Unassembled WGS sequence"/>
</dbReference>
<comment type="similarity">
    <text evidence="1">Belongs to the peptidase C14B family.</text>
</comment>
<dbReference type="PANTHER" id="PTHR48104">
    <property type="entry name" value="METACASPASE-4"/>
    <property type="match status" value="1"/>
</dbReference>
<evidence type="ECO:0000313" key="3">
    <source>
        <dbReference type="EMBL" id="THH00441.1"/>
    </source>
</evidence>
<dbReference type="AlphaFoldDB" id="A0A4S4KQB3"/>
<name>A0A4S4KQB3_9APHY</name>
<reference evidence="3 4" key="1">
    <citation type="submission" date="2019-02" db="EMBL/GenBank/DDBJ databases">
        <title>Genome sequencing of the rare red list fungi Phlebia centrifuga.</title>
        <authorList>
            <person name="Buettner E."/>
            <person name="Kellner H."/>
        </authorList>
    </citation>
    <scope>NUCLEOTIDE SEQUENCE [LARGE SCALE GENOMIC DNA]</scope>
    <source>
        <strain evidence="3 4">DSM 108282</strain>
    </source>
</reference>
<evidence type="ECO:0000313" key="4">
    <source>
        <dbReference type="Proteomes" id="UP000309038"/>
    </source>
</evidence>
<gene>
    <name evidence="3" type="ORF">EW026_g2085</name>
</gene>
<proteinExistence type="inferred from homology"/>
<dbReference type="Gene3D" id="3.40.50.12660">
    <property type="match status" value="1"/>
</dbReference>
<feature type="region of interest" description="Disordered" evidence="2">
    <location>
        <begin position="123"/>
        <end position="145"/>
    </location>
</feature>
<organism evidence="3 4">
    <name type="scientific">Hermanssonia centrifuga</name>
    <dbReference type="NCBI Taxonomy" id="98765"/>
    <lineage>
        <taxon>Eukaryota</taxon>
        <taxon>Fungi</taxon>
        <taxon>Dikarya</taxon>
        <taxon>Basidiomycota</taxon>
        <taxon>Agaricomycotina</taxon>
        <taxon>Agaricomycetes</taxon>
        <taxon>Polyporales</taxon>
        <taxon>Meruliaceae</taxon>
        <taxon>Hermanssonia</taxon>
    </lineage>
</organism>
<dbReference type="GO" id="GO:0006508">
    <property type="term" value="P:proteolysis"/>
    <property type="evidence" value="ECO:0007669"/>
    <property type="project" value="TreeGrafter"/>
</dbReference>
<protein>
    <submittedName>
        <fullName evidence="3">Uncharacterized protein</fullName>
    </submittedName>
</protein>
<keyword evidence="4" id="KW-1185">Reference proteome</keyword>
<dbReference type="EMBL" id="SGPJ01000050">
    <property type="protein sequence ID" value="THH00441.1"/>
    <property type="molecule type" value="Genomic_DNA"/>
</dbReference>
<evidence type="ECO:0000256" key="1">
    <source>
        <dbReference type="ARBA" id="ARBA00009005"/>
    </source>
</evidence>
<accession>A0A4S4KQB3</accession>
<sequence length="234" mass="26544">MTRIPLRRNSAKSKALLIGIEYLDPNTCQDEVEQLPGIHDDVRRLKDHLVNKHKYPQEHVKILVDGHNDGTMRPTKLNILREIDELVSDVKAGDRLVFCFGGHCYQLVNRDFTENDGLDEAILTDGHNGPPVGPKDTYLDPETLPEDERKKLEEGYIVDDELRKRLVDQLPHGVDLVRMIKLLLFWHTDGFIKISIASAEDHQSSWAGPNKSMVSVLIDILEDPESEAGIPESR</sequence>
<dbReference type="InterPro" id="IPR050452">
    <property type="entry name" value="Metacaspase"/>
</dbReference>
<comment type="caution">
    <text evidence="3">The sequence shown here is derived from an EMBL/GenBank/DDBJ whole genome shotgun (WGS) entry which is preliminary data.</text>
</comment>
<dbReference type="GO" id="GO:0005737">
    <property type="term" value="C:cytoplasm"/>
    <property type="evidence" value="ECO:0007669"/>
    <property type="project" value="TreeGrafter"/>
</dbReference>
<evidence type="ECO:0000256" key="2">
    <source>
        <dbReference type="SAM" id="MobiDB-lite"/>
    </source>
</evidence>